<dbReference type="RefSeq" id="WP_144949628.1">
    <property type="nucleotide sequence ID" value="NZ_VMQU01000016.1"/>
</dbReference>
<evidence type="ECO:0000313" key="1">
    <source>
        <dbReference type="EMBL" id="TVS91207.1"/>
    </source>
</evidence>
<evidence type="ECO:0008006" key="3">
    <source>
        <dbReference type="Google" id="ProtNLM"/>
    </source>
</evidence>
<proteinExistence type="predicted"/>
<keyword evidence="2" id="KW-1185">Reference proteome</keyword>
<accession>A0A557XYF9</accession>
<gene>
    <name evidence="1" type="ORF">FPZ47_05925</name>
</gene>
<organism evidence="1 2">
    <name type="scientific">Mycobacterium helveticum</name>
    <dbReference type="NCBI Taxonomy" id="2592811"/>
    <lineage>
        <taxon>Bacteria</taxon>
        <taxon>Bacillati</taxon>
        <taxon>Actinomycetota</taxon>
        <taxon>Actinomycetes</taxon>
        <taxon>Mycobacteriales</taxon>
        <taxon>Mycobacteriaceae</taxon>
        <taxon>Mycobacterium</taxon>
    </lineage>
</organism>
<reference evidence="1 2" key="1">
    <citation type="submission" date="2019-07" db="EMBL/GenBank/DDBJ databases">
        <title>New Mycobacterium species.</title>
        <authorList>
            <person name="Tortoli E."/>
            <person name="Ghielmetti G."/>
            <person name="Friedel U."/>
            <person name="Trovato A."/>
        </authorList>
    </citation>
    <scope>NUCLEOTIDE SEQUENCE [LARGE SCALE GENOMIC DNA]</scope>
    <source>
        <strain evidence="1 2">16-83</strain>
    </source>
</reference>
<dbReference type="OrthoDB" id="4726400at2"/>
<sequence>MRSSHRGPTTPRSRGRRHKSVLGALTVVAGFGVLTHAGTEPAAATRFSPDEQRIIEELPYGFGGPSCETARNRPAGSLAGLKCGQNAGLSSPVGGRFMLFADPDSLNRAFQDDLTGRGPDYEPAPCPGMGDSPSTWHYTATPWLVAGQIFCGTYQGAPDIEWTRDRELLLLNVHDGPDMNSLFQWWDRYGNEPREPIPFTR</sequence>
<dbReference type="AlphaFoldDB" id="A0A557XYF9"/>
<dbReference type="EMBL" id="VMQU01000016">
    <property type="protein sequence ID" value="TVS91207.1"/>
    <property type="molecule type" value="Genomic_DNA"/>
</dbReference>
<protein>
    <recommendedName>
        <fullName evidence="3">Serine/threonine protein kinase</fullName>
    </recommendedName>
</protein>
<comment type="caution">
    <text evidence="1">The sequence shown here is derived from an EMBL/GenBank/DDBJ whole genome shotgun (WGS) entry which is preliminary data.</text>
</comment>
<dbReference type="Proteomes" id="UP000320513">
    <property type="component" value="Unassembled WGS sequence"/>
</dbReference>
<evidence type="ECO:0000313" key="2">
    <source>
        <dbReference type="Proteomes" id="UP000320513"/>
    </source>
</evidence>
<name>A0A557XYF9_9MYCO</name>